<accession>A0AAV9VZD5</accession>
<evidence type="ECO:0000313" key="3">
    <source>
        <dbReference type="Proteomes" id="UP001370758"/>
    </source>
</evidence>
<protein>
    <recommendedName>
        <fullName evidence="4">Transmembrane protein</fullName>
    </recommendedName>
</protein>
<sequence length="63" mass="6985">MSHNRFSPKAFTMPLAAFTMAGLLLVYTRSSIRMARRNAQMEREALRARKSRSGLSDGGPGVE</sequence>
<evidence type="ECO:0000313" key="2">
    <source>
        <dbReference type="EMBL" id="KAK6499571.1"/>
    </source>
</evidence>
<evidence type="ECO:0000256" key="1">
    <source>
        <dbReference type="SAM" id="MobiDB-lite"/>
    </source>
</evidence>
<dbReference type="EMBL" id="JAVHJL010000007">
    <property type="protein sequence ID" value="KAK6499571.1"/>
    <property type="molecule type" value="Genomic_DNA"/>
</dbReference>
<feature type="region of interest" description="Disordered" evidence="1">
    <location>
        <begin position="38"/>
        <end position="63"/>
    </location>
</feature>
<keyword evidence="3" id="KW-1185">Reference proteome</keyword>
<dbReference type="AlphaFoldDB" id="A0AAV9VZD5"/>
<comment type="caution">
    <text evidence="2">The sequence shown here is derived from an EMBL/GenBank/DDBJ whole genome shotgun (WGS) entry which is preliminary data.</text>
</comment>
<organism evidence="2 3">
    <name type="scientific">Arthrobotrys musiformis</name>
    <dbReference type="NCBI Taxonomy" id="47236"/>
    <lineage>
        <taxon>Eukaryota</taxon>
        <taxon>Fungi</taxon>
        <taxon>Dikarya</taxon>
        <taxon>Ascomycota</taxon>
        <taxon>Pezizomycotina</taxon>
        <taxon>Orbiliomycetes</taxon>
        <taxon>Orbiliales</taxon>
        <taxon>Orbiliaceae</taxon>
        <taxon>Arthrobotrys</taxon>
    </lineage>
</organism>
<proteinExistence type="predicted"/>
<reference evidence="2 3" key="1">
    <citation type="submission" date="2023-08" db="EMBL/GenBank/DDBJ databases">
        <authorList>
            <person name="Palmer J.M."/>
        </authorList>
    </citation>
    <scope>NUCLEOTIDE SEQUENCE [LARGE SCALE GENOMIC DNA]</scope>
    <source>
        <strain evidence="2 3">TWF481</strain>
    </source>
</reference>
<dbReference type="Proteomes" id="UP001370758">
    <property type="component" value="Unassembled WGS sequence"/>
</dbReference>
<evidence type="ECO:0008006" key="4">
    <source>
        <dbReference type="Google" id="ProtNLM"/>
    </source>
</evidence>
<name>A0AAV9VZD5_9PEZI</name>
<gene>
    <name evidence="2" type="ORF">TWF481_009935</name>
</gene>